<sequence length="170" mass="19866">MSNNSKHTASLPDYTYKPQRWNGFLTDIKLESISFKKIMSEVTQNKDKSNADFEKFSKESFASIRRASLRNNDQQHQISRLSASSRLNQTHNRKIKNAVRRSNNNFHTQEQQSSPFEFDIRISNHDRWPKRPSSARRILRPVKLQDYPDLERPKDIICVMGAPLDPLVPI</sequence>
<feature type="region of interest" description="Disordered" evidence="1">
    <location>
        <begin position="70"/>
        <end position="90"/>
    </location>
</feature>
<dbReference type="EMBL" id="JAPFFF010000031">
    <property type="protein sequence ID" value="KAK8845088.1"/>
    <property type="molecule type" value="Genomic_DNA"/>
</dbReference>
<keyword evidence="3" id="KW-1185">Reference proteome</keyword>
<evidence type="ECO:0000256" key="1">
    <source>
        <dbReference type="SAM" id="MobiDB-lite"/>
    </source>
</evidence>
<reference evidence="2 3" key="1">
    <citation type="submission" date="2024-04" db="EMBL/GenBank/DDBJ databases">
        <title>Tritrichomonas musculus Genome.</title>
        <authorList>
            <person name="Alves-Ferreira E."/>
            <person name="Grigg M."/>
            <person name="Lorenzi H."/>
            <person name="Galac M."/>
        </authorList>
    </citation>
    <scope>NUCLEOTIDE SEQUENCE [LARGE SCALE GENOMIC DNA]</scope>
    <source>
        <strain evidence="2 3">EAF2021</strain>
    </source>
</reference>
<name>A0ABR2HEK0_9EUKA</name>
<evidence type="ECO:0000313" key="2">
    <source>
        <dbReference type="EMBL" id="KAK8845088.1"/>
    </source>
</evidence>
<protein>
    <submittedName>
        <fullName evidence="2">Uncharacterized protein</fullName>
    </submittedName>
</protein>
<evidence type="ECO:0000313" key="3">
    <source>
        <dbReference type="Proteomes" id="UP001470230"/>
    </source>
</evidence>
<gene>
    <name evidence="2" type="ORF">M9Y10_021266</name>
</gene>
<comment type="caution">
    <text evidence="2">The sequence shown here is derived from an EMBL/GenBank/DDBJ whole genome shotgun (WGS) entry which is preliminary data.</text>
</comment>
<organism evidence="2 3">
    <name type="scientific">Tritrichomonas musculus</name>
    <dbReference type="NCBI Taxonomy" id="1915356"/>
    <lineage>
        <taxon>Eukaryota</taxon>
        <taxon>Metamonada</taxon>
        <taxon>Parabasalia</taxon>
        <taxon>Tritrichomonadida</taxon>
        <taxon>Tritrichomonadidae</taxon>
        <taxon>Tritrichomonas</taxon>
    </lineage>
</organism>
<dbReference type="Proteomes" id="UP001470230">
    <property type="component" value="Unassembled WGS sequence"/>
</dbReference>
<accession>A0ABR2HEK0</accession>
<proteinExistence type="predicted"/>